<gene>
    <name evidence="6" type="ORF">SPARVUS_LOCUS905826</name>
</gene>
<evidence type="ECO:0000256" key="2">
    <source>
        <dbReference type="ARBA" id="ARBA00022729"/>
    </source>
</evidence>
<organism evidence="6 7">
    <name type="scientific">Staurois parvus</name>
    <dbReference type="NCBI Taxonomy" id="386267"/>
    <lineage>
        <taxon>Eukaryota</taxon>
        <taxon>Metazoa</taxon>
        <taxon>Chordata</taxon>
        <taxon>Craniata</taxon>
        <taxon>Vertebrata</taxon>
        <taxon>Euteleostomi</taxon>
        <taxon>Amphibia</taxon>
        <taxon>Batrachia</taxon>
        <taxon>Anura</taxon>
        <taxon>Neobatrachia</taxon>
        <taxon>Ranoidea</taxon>
        <taxon>Ranidae</taxon>
        <taxon>Staurois</taxon>
    </lineage>
</organism>
<evidence type="ECO:0000259" key="5">
    <source>
        <dbReference type="Pfam" id="PF03024"/>
    </source>
</evidence>
<comment type="caution">
    <text evidence="6">The sequence shown here is derived from an EMBL/GenBank/DDBJ whole genome shotgun (WGS) entry which is preliminary data.</text>
</comment>
<dbReference type="InterPro" id="IPR018143">
    <property type="entry name" value="Folate_rcpt-like"/>
</dbReference>
<keyword evidence="2" id="KW-0732">Signal</keyword>
<keyword evidence="3" id="KW-1015">Disulfide bond</keyword>
<proteinExistence type="inferred from homology"/>
<dbReference type="InterPro" id="IPR004269">
    <property type="entry name" value="Folate_rcpt"/>
</dbReference>
<evidence type="ECO:0000256" key="4">
    <source>
        <dbReference type="SAM" id="MobiDB-lite"/>
    </source>
</evidence>
<sequence length="148" mass="16640">MKKIECFYQCSPLTAHWGHPNISVAIQSVPLCRTFCDGWFEACRSDLVCVHNFLTDWTYDESGNHCKNDCVPFDKMFVNGTNLCESSWGSSFVVSTSPCRCLDMTETDAKVITYILEGEHSEESGEEQACKPRLQDPPGKKGPDQDDD</sequence>
<dbReference type="PANTHER" id="PTHR10517">
    <property type="entry name" value="FOLATE RECEPTOR"/>
    <property type="match status" value="1"/>
</dbReference>
<accession>A0ABN9AM71</accession>
<dbReference type="PANTHER" id="PTHR10517:SF27">
    <property type="entry name" value="IZUMO1 RECEPTOR, JUNO"/>
    <property type="match status" value="1"/>
</dbReference>
<dbReference type="Pfam" id="PF03024">
    <property type="entry name" value="Folate_rec"/>
    <property type="match status" value="1"/>
</dbReference>
<comment type="similarity">
    <text evidence="1">Belongs to the folate receptor family.</text>
</comment>
<feature type="domain" description="Folate receptor-like" evidence="5">
    <location>
        <begin position="1"/>
        <end position="102"/>
    </location>
</feature>
<name>A0ABN9AM71_9NEOB</name>
<evidence type="ECO:0000256" key="1">
    <source>
        <dbReference type="ARBA" id="ARBA00007932"/>
    </source>
</evidence>
<evidence type="ECO:0000313" key="6">
    <source>
        <dbReference type="EMBL" id="CAI9535716.1"/>
    </source>
</evidence>
<dbReference type="EMBL" id="CATNWA010000278">
    <property type="protein sequence ID" value="CAI9535716.1"/>
    <property type="molecule type" value="Genomic_DNA"/>
</dbReference>
<protein>
    <recommendedName>
        <fullName evidence="5">Folate receptor-like domain-containing protein</fullName>
    </recommendedName>
</protein>
<dbReference type="Proteomes" id="UP001162483">
    <property type="component" value="Unassembled WGS sequence"/>
</dbReference>
<evidence type="ECO:0000313" key="7">
    <source>
        <dbReference type="Proteomes" id="UP001162483"/>
    </source>
</evidence>
<evidence type="ECO:0000256" key="3">
    <source>
        <dbReference type="ARBA" id="ARBA00023157"/>
    </source>
</evidence>
<feature type="region of interest" description="Disordered" evidence="4">
    <location>
        <begin position="119"/>
        <end position="148"/>
    </location>
</feature>
<keyword evidence="7" id="KW-1185">Reference proteome</keyword>
<reference evidence="6" key="1">
    <citation type="submission" date="2023-05" db="EMBL/GenBank/DDBJ databases">
        <authorList>
            <person name="Stuckert A."/>
        </authorList>
    </citation>
    <scope>NUCLEOTIDE SEQUENCE</scope>
</reference>